<evidence type="ECO:0000256" key="1">
    <source>
        <dbReference type="SAM" id="Phobius"/>
    </source>
</evidence>
<gene>
    <name evidence="2" type="ORF">PN838_06030</name>
</gene>
<sequence>MIFSLFKKEFKDSVRDKRAVFAAMAGALFSPIFFAGMMTFMLDKARSVDDLYVEIVNEAQAPHIVELLNQRQIFHAVTPEQGKTFELDGESVEHSKITIEFDEDFATRLELGKTAEIKLTADYSKKKRMTESDVFKELSKATKVS</sequence>
<dbReference type="RefSeq" id="WP_272180029.1">
    <property type="nucleotide sequence ID" value="NZ_JAQOMS010000002.1"/>
</dbReference>
<accession>A0ABT5FA44</accession>
<keyword evidence="3" id="KW-1185">Reference proteome</keyword>
<keyword evidence="1" id="KW-0472">Membrane</keyword>
<reference evidence="2 3" key="1">
    <citation type="submission" date="2023-01" db="EMBL/GenBank/DDBJ databases">
        <title>Psychrosphaera sp. nov., isolated from marine algae.</title>
        <authorList>
            <person name="Bayburt H."/>
            <person name="Choi B.J."/>
            <person name="Kim J.M."/>
            <person name="Choi D.G."/>
            <person name="Jeon C.O."/>
        </authorList>
    </citation>
    <scope>NUCLEOTIDE SEQUENCE [LARGE SCALE GENOMIC DNA]</scope>
    <source>
        <strain evidence="2 3">G1-22</strain>
    </source>
</reference>
<feature type="transmembrane region" description="Helical" evidence="1">
    <location>
        <begin position="20"/>
        <end position="42"/>
    </location>
</feature>
<comment type="caution">
    <text evidence="2">The sequence shown here is derived from an EMBL/GenBank/DDBJ whole genome shotgun (WGS) entry which is preliminary data.</text>
</comment>
<proteinExistence type="predicted"/>
<name>A0ABT5FA44_9GAMM</name>
<evidence type="ECO:0000313" key="3">
    <source>
        <dbReference type="Proteomes" id="UP001528411"/>
    </source>
</evidence>
<keyword evidence="1" id="KW-1133">Transmembrane helix</keyword>
<organism evidence="2 3">
    <name type="scientific">Psychrosphaera algicola</name>
    <dbReference type="NCBI Taxonomy" id="3023714"/>
    <lineage>
        <taxon>Bacteria</taxon>
        <taxon>Pseudomonadati</taxon>
        <taxon>Pseudomonadota</taxon>
        <taxon>Gammaproteobacteria</taxon>
        <taxon>Alteromonadales</taxon>
        <taxon>Pseudoalteromonadaceae</taxon>
        <taxon>Psychrosphaera</taxon>
    </lineage>
</organism>
<evidence type="ECO:0000313" key="2">
    <source>
        <dbReference type="EMBL" id="MDC2888402.1"/>
    </source>
</evidence>
<protein>
    <submittedName>
        <fullName evidence="2">Uncharacterized protein</fullName>
    </submittedName>
</protein>
<dbReference type="EMBL" id="JAQOMS010000002">
    <property type="protein sequence ID" value="MDC2888402.1"/>
    <property type="molecule type" value="Genomic_DNA"/>
</dbReference>
<dbReference type="Proteomes" id="UP001528411">
    <property type="component" value="Unassembled WGS sequence"/>
</dbReference>
<keyword evidence="1" id="KW-0812">Transmembrane</keyword>